<proteinExistence type="predicted"/>
<keyword evidence="4" id="KW-1185">Reference proteome</keyword>
<sequence>MKLPKFEIWDLHCHFSGVEGKTVDERLPKLIEYADRMNVQRLVFFMGWPWSTTPDPDEFRKQNDQVIQGLSHWHDRAFGFAYLNAQYVEESLAEIDRCIANGPLVGIKMWVSRRCRDEELDAIVQRTAELNGIIFQHTWSKVTGNLDGESTPEDLAKLAKRNPEVPIICGHSGGDWERGIRAVRDSPNVSIGIGGFDPTAGIVEMGVRELGAERVIYGSDIGGRSLSSQLAKVYGAQISDAAKERIFGKNLREMMTPILKAKGVTL</sequence>
<evidence type="ECO:0000313" key="4">
    <source>
        <dbReference type="Proteomes" id="UP000315724"/>
    </source>
</evidence>
<dbReference type="Gene3D" id="3.20.20.140">
    <property type="entry name" value="Metal-dependent hydrolases"/>
    <property type="match status" value="1"/>
</dbReference>
<dbReference type="GO" id="GO:0016787">
    <property type="term" value="F:hydrolase activity"/>
    <property type="evidence" value="ECO:0007669"/>
    <property type="project" value="UniProtKB-KW"/>
</dbReference>
<evidence type="ECO:0000256" key="1">
    <source>
        <dbReference type="ARBA" id="ARBA00023239"/>
    </source>
</evidence>
<reference evidence="3 4" key="1">
    <citation type="submission" date="2019-02" db="EMBL/GenBank/DDBJ databases">
        <title>Deep-cultivation of Planctomycetes and their phenomic and genomic characterization uncovers novel biology.</title>
        <authorList>
            <person name="Wiegand S."/>
            <person name="Jogler M."/>
            <person name="Boedeker C."/>
            <person name="Pinto D."/>
            <person name="Vollmers J."/>
            <person name="Rivas-Marin E."/>
            <person name="Kohn T."/>
            <person name="Peeters S.H."/>
            <person name="Heuer A."/>
            <person name="Rast P."/>
            <person name="Oberbeckmann S."/>
            <person name="Bunk B."/>
            <person name="Jeske O."/>
            <person name="Meyerdierks A."/>
            <person name="Storesund J.E."/>
            <person name="Kallscheuer N."/>
            <person name="Luecker S."/>
            <person name="Lage O.M."/>
            <person name="Pohl T."/>
            <person name="Merkel B.J."/>
            <person name="Hornburger P."/>
            <person name="Mueller R.-W."/>
            <person name="Bruemmer F."/>
            <person name="Labrenz M."/>
            <person name="Spormann A.M."/>
            <person name="Op den Camp H."/>
            <person name="Overmann J."/>
            <person name="Amann R."/>
            <person name="Jetten M.S.M."/>
            <person name="Mascher T."/>
            <person name="Medema M.H."/>
            <person name="Devos D.P."/>
            <person name="Kaster A.-K."/>
            <person name="Ovreas L."/>
            <person name="Rohde M."/>
            <person name="Galperin M.Y."/>
            <person name="Jogler C."/>
        </authorList>
    </citation>
    <scope>NUCLEOTIDE SEQUENCE [LARGE SCALE GENOMIC DNA]</scope>
    <source>
        <strain evidence="3 4">Mal48</strain>
    </source>
</reference>
<dbReference type="OrthoDB" id="9771932at2"/>
<keyword evidence="3" id="KW-0378">Hydrolase</keyword>
<dbReference type="InterPro" id="IPR006680">
    <property type="entry name" value="Amidohydro-rel"/>
</dbReference>
<evidence type="ECO:0000313" key="3">
    <source>
        <dbReference type="EMBL" id="QDT33436.1"/>
    </source>
</evidence>
<dbReference type="SUPFAM" id="SSF51556">
    <property type="entry name" value="Metallo-dependent hydrolases"/>
    <property type="match status" value="1"/>
</dbReference>
<keyword evidence="1" id="KW-0456">Lyase</keyword>
<dbReference type="Pfam" id="PF04909">
    <property type="entry name" value="Amidohydro_2"/>
    <property type="match status" value="1"/>
</dbReference>
<dbReference type="InterPro" id="IPR032465">
    <property type="entry name" value="ACMSD"/>
</dbReference>
<gene>
    <name evidence="3" type="ORF">Mal48_26890</name>
</gene>
<dbReference type="GO" id="GO:0016831">
    <property type="term" value="F:carboxy-lyase activity"/>
    <property type="evidence" value="ECO:0007669"/>
    <property type="project" value="InterPro"/>
</dbReference>
<dbReference type="Proteomes" id="UP000315724">
    <property type="component" value="Chromosome"/>
</dbReference>
<protein>
    <submittedName>
        <fullName evidence="3">Amidohydrolase</fullName>
    </submittedName>
</protein>
<dbReference type="PANTHER" id="PTHR21240">
    <property type="entry name" value="2-AMINO-3-CARBOXYLMUCONATE-6-SEMIALDEHYDE DECARBOXYLASE"/>
    <property type="match status" value="1"/>
</dbReference>
<dbReference type="AlphaFoldDB" id="A0A517QP87"/>
<feature type="domain" description="Amidohydrolase-related" evidence="2">
    <location>
        <begin position="59"/>
        <end position="250"/>
    </location>
</feature>
<dbReference type="InterPro" id="IPR032466">
    <property type="entry name" value="Metal_Hydrolase"/>
</dbReference>
<accession>A0A517QP87</accession>
<dbReference type="EMBL" id="CP036267">
    <property type="protein sequence ID" value="QDT33436.1"/>
    <property type="molecule type" value="Genomic_DNA"/>
</dbReference>
<organism evidence="3 4">
    <name type="scientific">Thalassoglobus polymorphus</name>
    <dbReference type="NCBI Taxonomy" id="2527994"/>
    <lineage>
        <taxon>Bacteria</taxon>
        <taxon>Pseudomonadati</taxon>
        <taxon>Planctomycetota</taxon>
        <taxon>Planctomycetia</taxon>
        <taxon>Planctomycetales</taxon>
        <taxon>Planctomycetaceae</taxon>
        <taxon>Thalassoglobus</taxon>
    </lineage>
</organism>
<evidence type="ECO:0000259" key="2">
    <source>
        <dbReference type="Pfam" id="PF04909"/>
    </source>
</evidence>
<dbReference type="KEGG" id="tpol:Mal48_26890"/>
<name>A0A517QP87_9PLAN</name>
<dbReference type="RefSeq" id="WP_145199725.1">
    <property type="nucleotide sequence ID" value="NZ_CP036267.1"/>
</dbReference>